<dbReference type="EMBL" id="LLZS01000003">
    <property type="protein sequence ID" value="KUR72107.1"/>
    <property type="molecule type" value="Genomic_DNA"/>
</dbReference>
<accession>A0A124JVB3</accession>
<dbReference type="Proteomes" id="UP000058012">
    <property type="component" value="Unassembled WGS sequence"/>
</dbReference>
<name>A0A124JVB3_9SPHN</name>
<evidence type="ECO:0000313" key="2">
    <source>
        <dbReference type="Proteomes" id="UP000058012"/>
    </source>
</evidence>
<reference evidence="1 2" key="1">
    <citation type="submission" date="2015-10" db="EMBL/GenBank/DDBJ databases">
        <title>Draft genome sequence of Novosphingobium fuchskuhlense DSM 25065 isolated from a surface water sample of the southwest basin of Lake Grosse Fuchskuhle.</title>
        <authorList>
            <person name="Ruckert C."/>
            <person name="Winkler A."/>
            <person name="Glaeser J."/>
            <person name="Grossart H.-P."/>
            <person name="Kalinowski J."/>
            <person name="Glaeser S."/>
        </authorList>
    </citation>
    <scope>NUCLEOTIDE SEQUENCE [LARGE SCALE GENOMIC DNA]</scope>
    <source>
        <strain evidence="1 2">FNE08-7</strain>
    </source>
</reference>
<dbReference type="AlphaFoldDB" id="A0A124JVB3"/>
<proteinExistence type="predicted"/>
<evidence type="ECO:0000313" key="1">
    <source>
        <dbReference type="EMBL" id="KUR72107.1"/>
    </source>
</evidence>
<organism evidence="1 2">
    <name type="scientific">Novosphingobium fuchskuhlense</name>
    <dbReference type="NCBI Taxonomy" id="1117702"/>
    <lineage>
        <taxon>Bacteria</taxon>
        <taxon>Pseudomonadati</taxon>
        <taxon>Pseudomonadota</taxon>
        <taxon>Alphaproteobacteria</taxon>
        <taxon>Sphingomonadales</taxon>
        <taxon>Sphingomonadaceae</taxon>
        <taxon>Novosphingobium</taxon>
    </lineage>
</organism>
<protein>
    <submittedName>
        <fullName evidence="1">Uncharacterized protein</fullName>
    </submittedName>
</protein>
<keyword evidence="2" id="KW-1185">Reference proteome</keyword>
<comment type="caution">
    <text evidence="1">The sequence shown here is derived from an EMBL/GenBank/DDBJ whole genome shotgun (WGS) entry which is preliminary data.</text>
</comment>
<gene>
    <name evidence="1" type="ORF">AQZ52_02020</name>
</gene>
<sequence length="131" mass="14541">MLSLKCAGPANLTAVEGKARGEASWQTFQQLAEALSYSARIAGHKMGLTYDQALDRHQREVARYRGGYDNVARSGDGAQLNAFMQSHQAIQSQCAAAMKNDAAFKQLTELGYEVYFRKTNLDQATTRFMVR</sequence>